<organism evidence="1">
    <name type="scientific">Anopheles darlingi</name>
    <name type="common">Mosquito</name>
    <dbReference type="NCBI Taxonomy" id="43151"/>
    <lineage>
        <taxon>Eukaryota</taxon>
        <taxon>Metazoa</taxon>
        <taxon>Ecdysozoa</taxon>
        <taxon>Arthropoda</taxon>
        <taxon>Hexapoda</taxon>
        <taxon>Insecta</taxon>
        <taxon>Pterygota</taxon>
        <taxon>Neoptera</taxon>
        <taxon>Endopterygota</taxon>
        <taxon>Diptera</taxon>
        <taxon>Nematocera</taxon>
        <taxon>Culicoidea</taxon>
        <taxon>Culicidae</taxon>
        <taxon>Anophelinae</taxon>
        <taxon>Anopheles</taxon>
    </lineage>
</organism>
<sequence>MLRVLSERILEIMYVGSFLPLCVDAAAAAAGTEGFTFPGHYSGVNSTLGVRRFTMMIFILIHFSPSVAGVRSIENEHTHEWFLFCVP</sequence>
<evidence type="ECO:0000313" key="1">
    <source>
        <dbReference type="EMBL" id="MBW74676.1"/>
    </source>
</evidence>
<reference evidence="1" key="1">
    <citation type="submission" date="2018-01" db="EMBL/GenBank/DDBJ databases">
        <title>An insight into the sialome of Amazonian anophelines.</title>
        <authorList>
            <person name="Ribeiro J.M."/>
            <person name="Scarpassa V."/>
            <person name="Calvo E."/>
        </authorList>
    </citation>
    <scope>NUCLEOTIDE SEQUENCE</scope>
</reference>
<dbReference type="EMBL" id="GGFL01010498">
    <property type="protein sequence ID" value="MBW74676.1"/>
    <property type="molecule type" value="Transcribed_RNA"/>
</dbReference>
<protein>
    <submittedName>
        <fullName evidence="1">Putative secreted protein</fullName>
    </submittedName>
</protein>
<accession>A0A2M4DAT9</accession>
<name>A0A2M4DAT9_ANODA</name>
<proteinExistence type="predicted"/>
<dbReference type="AlphaFoldDB" id="A0A2M4DAT9"/>